<keyword evidence="6" id="KW-1015">Disulfide bond</keyword>
<dbReference type="OrthoDB" id="441446at2759"/>
<dbReference type="CDD" id="cd11010">
    <property type="entry name" value="S1-P1_nuclease"/>
    <property type="match status" value="1"/>
</dbReference>
<evidence type="ECO:0000256" key="8">
    <source>
        <dbReference type="SAM" id="Phobius"/>
    </source>
</evidence>
<reference evidence="9 10" key="1">
    <citation type="submission" date="2016-10" db="EMBL/GenBank/DDBJ databases">
        <title>Genome sequencing of Aspergillus oryzae BCC7051.</title>
        <authorList>
            <person name="Thammarongtham C."/>
            <person name="Vorapreeda T."/>
            <person name="Nookaew I."/>
            <person name="Srisuk T."/>
            <person name="Land M."/>
            <person name="Jeennor S."/>
            <person name="Laoteng K."/>
        </authorList>
    </citation>
    <scope>NUCLEOTIDE SEQUENCE [LARGE SCALE GENOMIC DNA]</scope>
    <source>
        <strain evidence="9 10">BCC7051</strain>
    </source>
</reference>
<keyword evidence="3" id="KW-0479">Metal-binding</keyword>
<feature type="transmembrane region" description="Helical" evidence="8">
    <location>
        <begin position="237"/>
        <end position="257"/>
    </location>
</feature>
<comment type="similarity">
    <text evidence="1">Belongs to the nuclease type I family.</text>
</comment>
<dbReference type="InterPro" id="IPR003154">
    <property type="entry name" value="S1/P1nuclease"/>
</dbReference>
<dbReference type="GO" id="GO:0046872">
    <property type="term" value="F:metal ion binding"/>
    <property type="evidence" value="ECO:0007669"/>
    <property type="project" value="UniProtKB-KW"/>
</dbReference>
<dbReference type="Pfam" id="PF02265">
    <property type="entry name" value="S1-P1_nuclease"/>
    <property type="match status" value="1"/>
</dbReference>
<comment type="caution">
    <text evidence="9">The sequence shown here is derived from an EMBL/GenBank/DDBJ whole genome shotgun (WGS) entry which is preliminary data.</text>
</comment>
<evidence type="ECO:0000256" key="1">
    <source>
        <dbReference type="ARBA" id="ARBA00009547"/>
    </source>
</evidence>
<evidence type="ECO:0000256" key="3">
    <source>
        <dbReference type="ARBA" id="ARBA00022723"/>
    </source>
</evidence>
<name>A0A1S9DK86_ASPOZ</name>
<dbReference type="FunFam" id="1.10.575.10:FF:000004">
    <property type="entry name" value="Nuclease S1"/>
    <property type="match status" value="1"/>
</dbReference>
<dbReference type="eggNOG" id="ENOG502QRXU">
    <property type="taxonomic scope" value="Eukaryota"/>
</dbReference>
<evidence type="ECO:0000256" key="6">
    <source>
        <dbReference type="ARBA" id="ARBA00023157"/>
    </source>
</evidence>
<evidence type="ECO:0000313" key="9">
    <source>
        <dbReference type="EMBL" id="OOO09485.1"/>
    </source>
</evidence>
<dbReference type="InterPro" id="IPR008947">
    <property type="entry name" value="PLipase_C/P1_nuclease_dom_sf"/>
</dbReference>
<keyword evidence="5" id="KW-0378">Hydrolase</keyword>
<organism evidence="9 10">
    <name type="scientific">Aspergillus oryzae</name>
    <name type="common">Yellow koji mold</name>
    <dbReference type="NCBI Taxonomy" id="5062"/>
    <lineage>
        <taxon>Eukaryota</taxon>
        <taxon>Fungi</taxon>
        <taxon>Dikarya</taxon>
        <taxon>Ascomycota</taxon>
        <taxon>Pezizomycotina</taxon>
        <taxon>Eurotiomycetes</taxon>
        <taxon>Eurotiomycetidae</taxon>
        <taxon>Eurotiales</taxon>
        <taxon>Aspergillaceae</taxon>
        <taxon>Aspergillus</taxon>
        <taxon>Aspergillus subgen. Circumdati</taxon>
    </lineage>
</organism>
<dbReference type="PROSITE" id="PS00136">
    <property type="entry name" value="SUBTILASE_ASP"/>
    <property type="match status" value="1"/>
</dbReference>
<gene>
    <name evidence="9" type="ORF">OAory_01107810</name>
</gene>
<dbReference type="Proteomes" id="UP000190312">
    <property type="component" value="Unassembled WGS sequence"/>
</dbReference>
<evidence type="ECO:0000256" key="7">
    <source>
        <dbReference type="ARBA" id="ARBA00023180"/>
    </source>
</evidence>
<dbReference type="PANTHER" id="PTHR33146">
    <property type="entry name" value="ENDONUCLEASE 4"/>
    <property type="match status" value="1"/>
</dbReference>
<dbReference type="GO" id="GO:0016788">
    <property type="term" value="F:hydrolase activity, acting on ester bonds"/>
    <property type="evidence" value="ECO:0007669"/>
    <property type="project" value="InterPro"/>
</dbReference>
<evidence type="ECO:0000313" key="10">
    <source>
        <dbReference type="Proteomes" id="UP000190312"/>
    </source>
</evidence>
<dbReference type="SUPFAM" id="SSF48537">
    <property type="entry name" value="Phospholipase C/P1 nuclease"/>
    <property type="match status" value="1"/>
</dbReference>
<keyword evidence="8" id="KW-1133">Transmembrane helix</keyword>
<feature type="transmembrane region" description="Helical" evidence="8">
    <location>
        <begin position="41"/>
        <end position="70"/>
    </location>
</feature>
<feature type="transmembrane region" description="Helical" evidence="8">
    <location>
        <begin position="128"/>
        <end position="145"/>
    </location>
</feature>
<keyword evidence="4" id="KW-0255">Endonuclease</keyword>
<dbReference type="VEuPathDB" id="FungiDB:AO090001000075"/>
<dbReference type="GO" id="GO:0003676">
    <property type="term" value="F:nucleic acid binding"/>
    <property type="evidence" value="ECO:0007669"/>
    <property type="project" value="InterPro"/>
</dbReference>
<dbReference type="AlphaFoldDB" id="A0A1S9DK86"/>
<dbReference type="Gene3D" id="1.10.575.10">
    <property type="entry name" value="P1 Nuclease"/>
    <property type="match status" value="1"/>
</dbReference>
<proteinExistence type="inferred from homology"/>
<keyword evidence="8" id="KW-0812">Transmembrane</keyword>
<accession>A0A1S9DK86</accession>
<keyword evidence="7" id="KW-0325">Glycoprotein</keyword>
<evidence type="ECO:0000256" key="5">
    <source>
        <dbReference type="ARBA" id="ARBA00022801"/>
    </source>
</evidence>
<dbReference type="GO" id="GO:0006308">
    <property type="term" value="P:DNA catabolic process"/>
    <property type="evidence" value="ECO:0007669"/>
    <property type="project" value="InterPro"/>
</dbReference>
<sequence length="686" mass="73480">MAPPSSPPTKPASYIDQGLEGTPSFDGVEEAEVLVPMTKTVAIITSITCITGIGNLLAGLHTVVPARLSAWWIASDRQRPGAGLSATGTQLIALQVIVGLAASFCLPSAVGVTAHVFPANSSPRRRSIAFAAMVVVGLLALDWASRWAACFRTQLAGIGGFLLPRSSTAQCWPWHCGQFQKVQMVVRWRRHRSPISTGMSSRLALYSSALALRFSRTNKPSLPDQMRIRSPGADSKLALDQTFTAVCIIVFLVWGTLNASEQLTVLYLQDVRGTLTLTASLYFMPAPVCGLLMNAAIGLSLPYLKSSIAVPAGCLLSGIAPLLLATLCGVDGPGYWRGVFQAMALNSLGADLVYTIAKLVITDSFPAKTQALAGGVFNMLAQVGKSVGIATSALIARQITSQMDHAESATAMLKGYEAGWWYNCHETVAYIAQSFVASPTESFCQDILGDDSTSYLANVATWADTYKYTDAGEFSKPYHFIDAQDNPPQSCGVDYDRDCGSAGCSISAIQNYTNILLESPNGSEALNALKFVVHIIGDTHQPLHDENLEAGGNGIDVTYDGETTNLHHIWDTNMPEEAAGGYSLSVAKTYADLLTERIKTGTYSSKKDSWTEGIDIKDPVSTSMIWAADANTYVCSTVLDDGLAYINSTDLSGEYYDKSQPVFEELIAKAGYRLAAWLDLIASQSA</sequence>
<feature type="transmembrane region" description="Helical" evidence="8">
    <location>
        <begin position="308"/>
        <end position="327"/>
    </location>
</feature>
<dbReference type="InterPro" id="IPR023827">
    <property type="entry name" value="Peptidase_S8_Asp-AS"/>
</dbReference>
<evidence type="ECO:0000256" key="4">
    <source>
        <dbReference type="ARBA" id="ARBA00022759"/>
    </source>
</evidence>
<protein>
    <submittedName>
        <fullName evidence="9">S1/P1 nuclease</fullName>
    </submittedName>
</protein>
<dbReference type="InterPro" id="IPR036259">
    <property type="entry name" value="MFS_trans_sf"/>
</dbReference>
<dbReference type="Gene3D" id="1.20.1250.20">
    <property type="entry name" value="MFS general substrate transporter like domains"/>
    <property type="match status" value="1"/>
</dbReference>
<evidence type="ECO:0000256" key="2">
    <source>
        <dbReference type="ARBA" id="ARBA00022722"/>
    </source>
</evidence>
<keyword evidence="2" id="KW-0540">Nuclease</keyword>
<feature type="transmembrane region" description="Helical" evidence="8">
    <location>
        <begin position="91"/>
        <end position="116"/>
    </location>
</feature>
<dbReference type="EMBL" id="MKZY01000005">
    <property type="protein sequence ID" value="OOO09485.1"/>
    <property type="molecule type" value="Genomic_DNA"/>
</dbReference>
<dbReference type="GO" id="GO:0004519">
    <property type="term" value="F:endonuclease activity"/>
    <property type="evidence" value="ECO:0007669"/>
    <property type="project" value="UniProtKB-KW"/>
</dbReference>
<keyword evidence="8" id="KW-0472">Membrane</keyword>
<dbReference type="SUPFAM" id="SSF103473">
    <property type="entry name" value="MFS general substrate transporter"/>
    <property type="match status" value="1"/>
</dbReference>
<dbReference type="PANTHER" id="PTHR33146:SF26">
    <property type="entry name" value="ENDONUCLEASE 4"/>
    <property type="match status" value="1"/>
</dbReference>
<feature type="transmembrane region" description="Helical" evidence="8">
    <location>
        <begin position="277"/>
        <end position="301"/>
    </location>
</feature>